<reference evidence="9" key="1">
    <citation type="journal article" date="2019" name="Int. J. Syst. Evol. Microbiol.">
        <title>The Global Catalogue of Microorganisms (GCM) 10K type strain sequencing project: providing services to taxonomists for standard genome sequencing and annotation.</title>
        <authorList>
            <consortium name="The Broad Institute Genomics Platform"/>
            <consortium name="The Broad Institute Genome Sequencing Center for Infectious Disease"/>
            <person name="Wu L."/>
            <person name="Ma J."/>
        </authorList>
    </citation>
    <scope>NUCLEOTIDE SEQUENCE [LARGE SCALE GENOMIC DNA]</scope>
    <source>
        <strain evidence="9">JCM 16703</strain>
    </source>
</reference>
<keyword evidence="2 6" id="KW-0812">Transmembrane</keyword>
<proteinExistence type="predicted"/>
<name>A0ABP7XX86_9ACTN</name>
<evidence type="ECO:0000256" key="4">
    <source>
        <dbReference type="ARBA" id="ARBA00022989"/>
    </source>
</evidence>
<keyword evidence="9" id="KW-1185">Reference proteome</keyword>
<feature type="transmembrane region" description="Helical" evidence="6">
    <location>
        <begin position="50"/>
        <end position="75"/>
    </location>
</feature>
<dbReference type="PANTHER" id="PTHR31566:SF0">
    <property type="entry name" value="CYTOCHROME C BIOGENESIS PROTEIN CCS1, CHLOROPLASTIC"/>
    <property type="match status" value="1"/>
</dbReference>
<accession>A0ABP7XX86</accession>
<dbReference type="Proteomes" id="UP001501495">
    <property type="component" value="Unassembled WGS sequence"/>
</dbReference>
<dbReference type="InterPro" id="IPR023494">
    <property type="entry name" value="Cyt_c_bgen_Ccs1/CcsB/ResB"/>
</dbReference>
<evidence type="ECO:0000259" key="7">
    <source>
        <dbReference type="Pfam" id="PF05140"/>
    </source>
</evidence>
<comment type="caution">
    <text evidence="8">The sequence shown here is derived from an EMBL/GenBank/DDBJ whole genome shotgun (WGS) entry which is preliminary data.</text>
</comment>
<feature type="domain" description="ResB-like" evidence="7">
    <location>
        <begin position="1"/>
        <end position="474"/>
    </location>
</feature>
<dbReference type="InterPro" id="IPR007816">
    <property type="entry name" value="ResB-like_domain"/>
</dbReference>
<evidence type="ECO:0000256" key="2">
    <source>
        <dbReference type="ARBA" id="ARBA00022692"/>
    </source>
</evidence>
<evidence type="ECO:0000256" key="3">
    <source>
        <dbReference type="ARBA" id="ARBA00022748"/>
    </source>
</evidence>
<evidence type="ECO:0000313" key="8">
    <source>
        <dbReference type="EMBL" id="GAA4127368.1"/>
    </source>
</evidence>
<evidence type="ECO:0000256" key="1">
    <source>
        <dbReference type="ARBA" id="ARBA00004141"/>
    </source>
</evidence>
<keyword evidence="5 6" id="KW-0472">Membrane</keyword>
<evidence type="ECO:0000313" key="9">
    <source>
        <dbReference type="Proteomes" id="UP001501495"/>
    </source>
</evidence>
<gene>
    <name evidence="8" type="ORF">GCM10022215_37770</name>
</gene>
<dbReference type="RefSeq" id="WP_344735056.1">
    <property type="nucleotide sequence ID" value="NZ_BAAAZH010000031.1"/>
</dbReference>
<sequence>MRTALILLMLLGLASIPGSLIPQTRVDPNAVANWQAAHPDLTRIYTKLELFGVYGSAWFSAIYLLLMVSLIGCILPRIRVYWRAFGARPPRAPRNLLRLPASISTTTQLPAKAIADHAAQLLRRARYRVDVLEEADGGFAVTAQRGYLREAGNLMFHVSLLAVLVAFAAGDMFGYKGSVNIVTGQTFTNTREAYDDYAPGSLFSASRLAGFNLKLDDFKVDYLTSGPQLGQPTSFRADVTYATSGSSASTRAALEVNHPLSIDGTDIFLIGNGYAPEITVRDGHGKVVYSGPTVFLPTSSTYASWGVIKAPDASPTQLGFEGQFLPTYATAPGVGPYSAFPNALAPTLSLTAFTGDLGLGSGVPQSVYTLTKTHLTQVRTRAGKPLTLTLALGQTRTLPGGVGSIRFDGLRRYARLQIASSPASPLALAAVVLALLGLIGSLYVRPRRIWIRARTNADHTELEIAGLDQRDGPGRGIALTTALKDITSELTSDVAKASE</sequence>
<protein>
    <submittedName>
        <fullName evidence="8">Cytochrome c biogenesis protein ResB</fullName>
    </submittedName>
</protein>
<keyword evidence="4 6" id="KW-1133">Transmembrane helix</keyword>
<evidence type="ECO:0000256" key="6">
    <source>
        <dbReference type="SAM" id="Phobius"/>
    </source>
</evidence>
<dbReference type="PANTHER" id="PTHR31566">
    <property type="entry name" value="CYTOCHROME C BIOGENESIS PROTEIN CCS1, CHLOROPLASTIC"/>
    <property type="match status" value="1"/>
</dbReference>
<keyword evidence="3" id="KW-0201">Cytochrome c-type biogenesis</keyword>
<feature type="transmembrane region" description="Helical" evidence="6">
    <location>
        <begin position="426"/>
        <end position="444"/>
    </location>
</feature>
<feature type="transmembrane region" description="Helical" evidence="6">
    <location>
        <begin position="154"/>
        <end position="175"/>
    </location>
</feature>
<organism evidence="8 9">
    <name type="scientific">Nocardioides fonticola</name>
    <dbReference type="NCBI Taxonomy" id="450363"/>
    <lineage>
        <taxon>Bacteria</taxon>
        <taxon>Bacillati</taxon>
        <taxon>Actinomycetota</taxon>
        <taxon>Actinomycetes</taxon>
        <taxon>Propionibacteriales</taxon>
        <taxon>Nocardioidaceae</taxon>
        <taxon>Nocardioides</taxon>
    </lineage>
</organism>
<comment type="subcellular location">
    <subcellularLocation>
        <location evidence="1">Membrane</location>
        <topology evidence="1">Multi-pass membrane protein</topology>
    </subcellularLocation>
</comment>
<dbReference type="EMBL" id="BAAAZH010000031">
    <property type="protein sequence ID" value="GAA4127368.1"/>
    <property type="molecule type" value="Genomic_DNA"/>
</dbReference>
<evidence type="ECO:0000256" key="5">
    <source>
        <dbReference type="ARBA" id="ARBA00023136"/>
    </source>
</evidence>
<dbReference type="Pfam" id="PF05140">
    <property type="entry name" value="ResB"/>
    <property type="match status" value="1"/>
</dbReference>